<dbReference type="GeneID" id="94829624"/>
<evidence type="ECO:0000313" key="2">
    <source>
        <dbReference type="EMBL" id="OHS97269.1"/>
    </source>
</evidence>
<dbReference type="Gene3D" id="3.90.190.10">
    <property type="entry name" value="Protein tyrosine phosphatase superfamily"/>
    <property type="match status" value="1"/>
</dbReference>
<evidence type="ECO:0000313" key="3">
    <source>
        <dbReference type="Proteomes" id="UP000179807"/>
    </source>
</evidence>
<dbReference type="InterPro" id="IPR051029">
    <property type="entry name" value="mRNA_Capping_Enz/RNA_Phosphat"/>
</dbReference>
<dbReference type="PANTHER" id="PTHR10367:SF17">
    <property type="entry name" value="MRNA-CAPPING ENZYME"/>
    <property type="match status" value="1"/>
</dbReference>
<name>A0A1J4JIB8_9EUKA</name>
<dbReference type="VEuPathDB" id="TrichDB:TRFO_09546"/>
<protein>
    <recommendedName>
        <fullName evidence="1">Tyrosine specific protein phosphatases domain-containing protein</fullName>
    </recommendedName>
</protein>
<dbReference type="EMBL" id="MLAK01001126">
    <property type="protein sequence ID" value="OHS97269.1"/>
    <property type="molecule type" value="Genomic_DNA"/>
</dbReference>
<dbReference type="InterPro" id="IPR000387">
    <property type="entry name" value="Tyr_Pase_dom"/>
</dbReference>
<reference evidence="2" key="1">
    <citation type="submission" date="2016-10" db="EMBL/GenBank/DDBJ databases">
        <authorList>
            <person name="Benchimol M."/>
            <person name="Almeida L.G."/>
            <person name="Vasconcelos A.T."/>
            <person name="Perreira-Neves A."/>
            <person name="Rosa I.A."/>
            <person name="Tasca T."/>
            <person name="Bogo M.R."/>
            <person name="de Souza W."/>
        </authorList>
    </citation>
    <scope>NUCLEOTIDE SEQUENCE [LARGE SCALE GENOMIC DNA]</scope>
    <source>
        <strain evidence="2">K</strain>
    </source>
</reference>
<accession>A0A1J4JIB8</accession>
<dbReference type="Gene3D" id="3.30.470.30">
    <property type="entry name" value="DNA ligase/mRNA capping enzyme"/>
    <property type="match status" value="1"/>
</dbReference>
<dbReference type="GO" id="GO:0004484">
    <property type="term" value="F:mRNA guanylyltransferase activity"/>
    <property type="evidence" value="ECO:0007669"/>
    <property type="project" value="TreeGrafter"/>
</dbReference>
<dbReference type="Proteomes" id="UP000179807">
    <property type="component" value="Unassembled WGS sequence"/>
</dbReference>
<dbReference type="PROSITE" id="PS50056">
    <property type="entry name" value="TYR_PHOSPHATASE_2"/>
    <property type="match status" value="1"/>
</dbReference>
<dbReference type="RefSeq" id="XP_068350406.1">
    <property type="nucleotide sequence ID" value="XM_068494920.1"/>
</dbReference>
<proteinExistence type="predicted"/>
<dbReference type="PANTHER" id="PTHR10367">
    <property type="entry name" value="MRNA-CAPPING ENZYME"/>
    <property type="match status" value="1"/>
</dbReference>
<dbReference type="GO" id="GO:0006370">
    <property type="term" value="P:7-methylguanosine mRNA capping"/>
    <property type="evidence" value="ECO:0007669"/>
    <property type="project" value="TreeGrafter"/>
</dbReference>
<feature type="domain" description="Tyrosine specific protein phosphatases" evidence="1">
    <location>
        <begin position="126"/>
        <end position="195"/>
    </location>
</feature>
<dbReference type="SUPFAM" id="SSF52799">
    <property type="entry name" value="(Phosphotyrosine protein) phosphatases II"/>
    <property type="match status" value="1"/>
</dbReference>
<organism evidence="2 3">
    <name type="scientific">Tritrichomonas foetus</name>
    <dbReference type="NCBI Taxonomy" id="1144522"/>
    <lineage>
        <taxon>Eukaryota</taxon>
        <taxon>Metamonada</taxon>
        <taxon>Parabasalia</taxon>
        <taxon>Tritrichomonadida</taxon>
        <taxon>Tritrichomonadidae</taxon>
        <taxon>Tritrichomonas</taxon>
    </lineage>
</organism>
<gene>
    <name evidence="2" type="ORF">TRFO_09546</name>
</gene>
<evidence type="ECO:0000259" key="1">
    <source>
        <dbReference type="PROSITE" id="PS50056"/>
    </source>
</evidence>
<keyword evidence="3" id="KW-1185">Reference proteome</keyword>
<comment type="caution">
    <text evidence="2">The sequence shown here is derived from an EMBL/GenBank/DDBJ whole genome shotgun (WGS) entry which is preliminary data.</text>
</comment>
<dbReference type="AlphaFoldDB" id="A0A1J4JIB8"/>
<sequence>MGNRRFGRRAPAPSPVSRLKSVPHRWLSCPNHGLPIHVETRPNLYFIPMKTPLTEHIANSLNQVSMWTPPSAISKAKQLVKTTPCHFLAINVAQHHEVITEQDWQAVGANYARCGVPKDYNSSSIDSFCKIINNELDKVKNETLVCLVYCGCGLNRSGFCIAAYLTRHCNIILTNSLKMLDESSPRLIYLQKPLDVLSSTFQTSSLIHGAAPDWVKIDEKIGPIGDIPLPLEKFNAIKKVSKKPASSEEKIEILSILADATSVMAENSGKLGRFEKTSFEGKEFEFPSYNSTLWNNKSFELLRNKPFLMTFEPRGVRVFIIVNQESLVFLVDPHYNVWELKVRANCQVPAVACAYLVEEKKRCVLLTTDLYVLGKVNLCTTYSLTDRLAHLSHSFTSKLKFDSLDQQYLLSFVFRPMTKLVNASKLRKDLSNLFVKCDGISFHEIEGNPLESIFLPINPSFILQFDYNGNDKAILYARGENSHLEPVGVYIAKSPKYNGFDGRTNRFEYDKDKHVWIPIAVGHNDPPSTTEEVQTLLSFLQTNISYDNIFKELDKISINTD</sequence>
<dbReference type="OrthoDB" id="10424306at2759"/>
<dbReference type="InterPro" id="IPR029021">
    <property type="entry name" value="Prot-tyrosine_phosphatase-like"/>
</dbReference>